<dbReference type="RefSeq" id="WP_206558516.1">
    <property type="nucleotide sequence ID" value="NZ_JAFKCZ010000001.1"/>
</dbReference>
<dbReference type="PANTHER" id="PTHR30055:SF226">
    <property type="entry name" value="HTH-TYPE TRANSCRIPTIONAL REGULATOR PKSA"/>
    <property type="match status" value="1"/>
</dbReference>
<dbReference type="GO" id="GO:0003700">
    <property type="term" value="F:DNA-binding transcription factor activity"/>
    <property type="evidence" value="ECO:0007669"/>
    <property type="project" value="TreeGrafter"/>
</dbReference>
<organism evidence="4 5">
    <name type="scientific">Parahaliea mediterranea</name>
    <dbReference type="NCBI Taxonomy" id="651086"/>
    <lineage>
        <taxon>Bacteria</taxon>
        <taxon>Pseudomonadati</taxon>
        <taxon>Pseudomonadota</taxon>
        <taxon>Gammaproteobacteria</taxon>
        <taxon>Cellvibrionales</taxon>
        <taxon>Halieaceae</taxon>
        <taxon>Parahaliea</taxon>
    </lineage>
</organism>
<dbReference type="InterPro" id="IPR023772">
    <property type="entry name" value="DNA-bd_HTH_TetR-type_CS"/>
</dbReference>
<protein>
    <submittedName>
        <fullName evidence="4">TetR/AcrR family transcriptional regulator</fullName>
    </submittedName>
</protein>
<evidence type="ECO:0000256" key="1">
    <source>
        <dbReference type="ARBA" id="ARBA00023125"/>
    </source>
</evidence>
<dbReference type="SUPFAM" id="SSF46689">
    <property type="entry name" value="Homeodomain-like"/>
    <property type="match status" value="1"/>
</dbReference>
<reference evidence="4" key="1">
    <citation type="submission" date="2021-02" db="EMBL/GenBank/DDBJ databases">
        <title>PHA producing bacteria isolated from coastal sediment in Guangdong, Shenzhen.</title>
        <authorList>
            <person name="Zheng W."/>
            <person name="Yu S."/>
            <person name="Huang Y."/>
        </authorList>
    </citation>
    <scope>NUCLEOTIDE SEQUENCE</scope>
    <source>
        <strain evidence="4">TN14-10</strain>
    </source>
</reference>
<dbReference type="EMBL" id="JAFKCZ010000001">
    <property type="protein sequence ID" value="MBN7795073.1"/>
    <property type="molecule type" value="Genomic_DNA"/>
</dbReference>
<evidence type="ECO:0000259" key="3">
    <source>
        <dbReference type="PROSITE" id="PS50977"/>
    </source>
</evidence>
<dbReference type="Gene3D" id="1.10.357.10">
    <property type="entry name" value="Tetracycline Repressor, domain 2"/>
    <property type="match status" value="1"/>
</dbReference>
<comment type="caution">
    <text evidence="4">The sequence shown here is derived from an EMBL/GenBank/DDBJ whole genome shotgun (WGS) entry which is preliminary data.</text>
</comment>
<dbReference type="Proteomes" id="UP000664303">
    <property type="component" value="Unassembled WGS sequence"/>
</dbReference>
<dbReference type="InterPro" id="IPR036271">
    <property type="entry name" value="Tet_transcr_reg_TetR-rel_C_sf"/>
</dbReference>
<dbReference type="PROSITE" id="PS01081">
    <property type="entry name" value="HTH_TETR_1"/>
    <property type="match status" value="1"/>
</dbReference>
<dbReference type="InterPro" id="IPR050109">
    <property type="entry name" value="HTH-type_TetR-like_transc_reg"/>
</dbReference>
<accession>A0A939DB91</accession>
<dbReference type="PANTHER" id="PTHR30055">
    <property type="entry name" value="HTH-TYPE TRANSCRIPTIONAL REGULATOR RUTR"/>
    <property type="match status" value="1"/>
</dbReference>
<keyword evidence="1 2" id="KW-0238">DNA-binding</keyword>
<dbReference type="GO" id="GO:0000976">
    <property type="term" value="F:transcription cis-regulatory region binding"/>
    <property type="evidence" value="ECO:0007669"/>
    <property type="project" value="TreeGrafter"/>
</dbReference>
<dbReference type="Pfam" id="PF00440">
    <property type="entry name" value="TetR_N"/>
    <property type="match status" value="1"/>
</dbReference>
<keyword evidence="5" id="KW-1185">Reference proteome</keyword>
<gene>
    <name evidence="4" type="ORF">JYP50_00625</name>
</gene>
<name>A0A939DB91_9GAMM</name>
<dbReference type="AlphaFoldDB" id="A0A939DB91"/>
<dbReference type="InterPro" id="IPR001647">
    <property type="entry name" value="HTH_TetR"/>
</dbReference>
<evidence type="ECO:0000313" key="5">
    <source>
        <dbReference type="Proteomes" id="UP000664303"/>
    </source>
</evidence>
<feature type="domain" description="HTH tetR-type" evidence="3">
    <location>
        <begin position="14"/>
        <end position="74"/>
    </location>
</feature>
<evidence type="ECO:0000256" key="2">
    <source>
        <dbReference type="PROSITE-ProRule" id="PRU00335"/>
    </source>
</evidence>
<dbReference type="Gene3D" id="1.10.10.60">
    <property type="entry name" value="Homeodomain-like"/>
    <property type="match status" value="1"/>
</dbReference>
<dbReference type="SUPFAM" id="SSF48498">
    <property type="entry name" value="Tetracyclin repressor-like, C-terminal domain"/>
    <property type="match status" value="1"/>
</dbReference>
<dbReference type="PROSITE" id="PS50977">
    <property type="entry name" value="HTH_TETR_2"/>
    <property type="match status" value="1"/>
</dbReference>
<dbReference type="InterPro" id="IPR009057">
    <property type="entry name" value="Homeodomain-like_sf"/>
</dbReference>
<evidence type="ECO:0000313" key="4">
    <source>
        <dbReference type="EMBL" id="MBN7795073.1"/>
    </source>
</evidence>
<feature type="DNA-binding region" description="H-T-H motif" evidence="2">
    <location>
        <begin position="37"/>
        <end position="56"/>
    </location>
</feature>
<dbReference type="PRINTS" id="PR00455">
    <property type="entry name" value="HTHTETR"/>
</dbReference>
<sequence>MAYRATARTEARRAEVRERILRSARALVGERGFAGVSMLALARGAGIATGTLYRYFPSKTDLCVELFRLATRREVEAVRAAMAAPGVATAKLARGVEMYGERALRSGRLAYALIAEPLAPELETERLRYRATWREIWAAVIAAGVDAGELPPQPVAFTAAAIVGALAEAVVPSPEVPHSDVTLSSRARIEASVNFILNAVNGNYGVEHGQS</sequence>
<proteinExistence type="predicted"/>